<dbReference type="PATRIC" id="fig|512763.3.peg.4167"/>
<dbReference type="STRING" id="512763.DC20_18985"/>
<protein>
    <recommendedName>
        <fullName evidence="3">Helix-turn-helix domain-containing protein</fullName>
    </recommendedName>
</protein>
<organism evidence="1 2">
    <name type="scientific">Rufibacter tibetensis</name>
    <dbReference type="NCBI Taxonomy" id="512763"/>
    <lineage>
        <taxon>Bacteria</taxon>
        <taxon>Pseudomonadati</taxon>
        <taxon>Bacteroidota</taxon>
        <taxon>Cytophagia</taxon>
        <taxon>Cytophagales</taxon>
        <taxon>Hymenobacteraceae</taxon>
        <taxon>Rufibacter</taxon>
    </lineage>
</organism>
<dbReference type="AlphaFoldDB" id="A0A0N7HX02"/>
<evidence type="ECO:0000313" key="2">
    <source>
        <dbReference type="Proteomes" id="UP000061382"/>
    </source>
</evidence>
<reference evidence="1 2" key="1">
    <citation type="submission" date="2015-08" db="EMBL/GenBank/DDBJ databases">
        <title>Complete genome sequence of Rufibacter tibetensis strain 1351t, a radiation-resistant bacterium from tibet plateau.</title>
        <authorList>
            <person name="Dai J."/>
        </authorList>
    </citation>
    <scope>NUCLEOTIDE SEQUENCE [LARGE SCALE GENOMIC DNA]</scope>
    <source>
        <strain evidence="1 2">1351</strain>
    </source>
</reference>
<dbReference type="EMBL" id="CP012643">
    <property type="protein sequence ID" value="ALJ00681.1"/>
    <property type="molecule type" value="Genomic_DNA"/>
</dbReference>
<evidence type="ECO:0008006" key="3">
    <source>
        <dbReference type="Google" id="ProtNLM"/>
    </source>
</evidence>
<sequence>MNKNECTLLKLQELQMTISIKKDLWETALINQEEAAFLLGISKETLRDKATEYKQIRNGNKIYYDPKQLKNSLMNPTHRSYLGESDLDSVFNSHL</sequence>
<gene>
    <name evidence="1" type="ORF">DC20_18985</name>
</gene>
<name>A0A0N7HX02_9BACT</name>
<keyword evidence="2" id="KW-1185">Reference proteome</keyword>
<accession>A0A0N7HX02</accession>
<dbReference type="RefSeq" id="WP_062545276.1">
    <property type="nucleotide sequence ID" value="NZ_CP012643.1"/>
</dbReference>
<evidence type="ECO:0000313" key="1">
    <source>
        <dbReference type="EMBL" id="ALJ00681.1"/>
    </source>
</evidence>
<proteinExistence type="predicted"/>
<dbReference type="Proteomes" id="UP000061382">
    <property type="component" value="Chromosome"/>
</dbReference>
<dbReference type="KEGG" id="rti:DC20_18985"/>